<dbReference type="EMBL" id="BKCP01009404">
    <property type="protein sequence ID" value="GER50951.1"/>
    <property type="molecule type" value="Genomic_DNA"/>
</dbReference>
<gene>
    <name evidence="2" type="ORF">STAS_28284</name>
</gene>
<evidence type="ECO:0000313" key="2">
    <source>
        <dbReference type="EMBL" id="GER50951.1"/>
    </source>
</evidence>
<dbReference type="OrthoDB" id="894775at2759"/>
<dbReference type="Gene3D" id="1.20.1280.50">
    <property type="match status" value="1"/>
</dbReference>
<reference evidence="3" key="1">
    <citation type="journal article" date="2019" name="Curr. Biol.">
        <title>Genome Sequence of Striga asiatica Provides Insight into the Evolution of Plant Parasitism.</title>
        <authorList>
            <person name="Yoshida S."/>
            <person name="Kim S."/>
            <person name="Wafula E.K."/>
            <person name="Tanskanen J."/>
            <person name="Kim Y.M."/>
            <person name="Honaas L."/>
            <person name="Yang Z."/>
            <person name="Spallek T."/>
            <person name="Conn C.E."/>
            <person name="Ichihashi Y."/>
            <person name="Cheong K."/>
            <person name="Cui S."/>
            <person name="Der J.P."/>
            <person name="Gundlach H."/>
            <person name="Jiao Y."/>
            <person name="Hori C."/>
            <person name="Ishida J.K."/>
            <person name="Kasahara H."/>
            <person name="Kiba T."/>
            <person name="Kim M.S."/>
            <person name="Koo N."/>
            <person name="Laohavisit A."/>
            <person name="Lee Y.H."/>
            <person name="Lumba S."/>
            <person name="McCourt P."/>
            <person name="Mortimer J.C."/>
            <person name="Mutuku J.M."/>
            <person name="Nomura T."/>
            <person name="Sasaki-Sekimoto Y."/>
            <person name="Seto Y."/>
            <person name="Wang Y."/>
            <person name="Wakatake T."/>
            <person name="Sakakibara H."/>
            <person name="Demura T."/>
            <person name="Yamaguchi S."/>
            <person name="Yoneyama K."/>
            <person name="Manabe R.I."/>
            <person name="Nelson D.C."/>
            <person name="Schulman A.H."/>
            <person name="Timko M.P."/>
            <person name="dePamphilis C.W."/>
            <person name="Choi D."/>
            <person name="Shirasu K."/>
        </authorList>
    </citation>
    <scope>NUCLEOTIDE SEQUENCE [LARGE SCALE GENOMIC DNA]</scope>
    <source>
        <strain evidence="3">cv. UVA1</strain>
    </source>
</reference>
<protein>
    <recommendedName>
        <fullName evidence="1">KIB1-4 beta-propeller domain-containing protein</fullName>
    </recommendedName>
</protein>
<dbReference type="InterPro" id="IPR051304">
    <property type="entry name" value="SCF_F-box_domain"/>
</dbReference>
<dbReference type="PANTHER" id="PTHR47123">
    <property type="entry name" value="F-BOX PROTEIN SKIP23"/>
    <property type="match status" value="1"/>
</dbReference>
<dbReference type="PANTHER" id="PTHR47123:SF6">
    <property type="entry name" value="F-BOX PROTEIN SKIP23-LIKE ISOFORM X1"/>
    <property type="match status" value="1"/>
</dbReference>
<dbReference type="Pfam" id="PF03478">
    <property type="entry name" value="Beta-prop_KIB1-4"/>
    <property type="match status" value="1"/>
</dbReference>
<dbReference type="Proteomes" id="UP000325081">
    <property type="component" value="Unassembled WGS sequence"/>
</dbReference>
<accession>A0A5A7R3U8</accession>
<evidence type="ECO:0000259" key="1">
    <source>
        <dbReference type="Pfam" id="PF03478"/>
    </source>
</evidence>
<proteinExistence type="predicted"/>
<keyword evidence="3" id="KW-1185">Reference proteome</keyword>
<feature type="domain" description="KIB1-4 beta-propeller" evidence="1">
    <location>
        <begin position="74"/>
        <end position="361"/>
    </location>
</feature>
<dbReference type="InterPro" id="IPR005174">
    <property type="entry name" value="KIB1-4_b-propeller"/>
</dbReference>
<sequence length="471" mass="54414">MANEAKIAFSWADLPKELIDKIGKCLDTETDVLRFRAVCNSWRSSTAPFKNPLQTPIKLPFPFAPDDGGSGEYFALTERIVYRVQLPDCKQPNFWVAKVERSGDGKMQLLNPASNHRIKIQPETPIPKVLDTLNYRISEVCRAYTLNYVNPVKSKRKHDYKYDKKVSVSWGVDNSDCIVMAIFGEKELWYVKSGDEKWTQVYDKYGYYSSSFLDVVFFSGKFYAVDVNGSAWVFDSEFGQTRIMYNLFTDASKRRLVELYDRELYLVEGLTDKDKRVCRCREEYDDACICRFPNTPVLGTFVEILIYRMDKQRGNWVMDKTVDDRIIFAGDDCSFSLPAKEFEGCDGTRVFYTDQYFDYKTKEEKVVYAHECFDEWECSSDGISGSDCYDDEYFMCDCCDSDGDDYTKVDGFVPAPDVKVKFRELHGHNTGVCDFGSGFPSMLTYSGHRHLGSNRVLLLDVYKVVAFEWYQ</sequence>
<name>A0A5A7R3U8_STRAF</name>
<dbReference type="AlphaFoldDB" id="A0A5A7R3U8"/>
<comment type="caution">
    <text evidence="2">The sequence shown here is derived from an EMBL/GenBank/DDBJ whole genome shotgun (WGS) entry which is preliminary data.</text>
</comment>
<evidence type="ECO:0000313" key="3">
    <source>
        <dbReference type="Proteomes" id="UP000325081"/>
    </source>
</evidence>
<organism evidence="2 3">
    <name type="scientific">Striga asiatica</name>
    <name type="common">Asiatic witchweed</name>
    <name type="synonym">Buchnera asiatica</name>
    <dbReference type="NCBI Taxonomy" id="4170"/>
    <lineage>
        <taxon>Eukaryota</taxon>
        <taxon>Viridiplantae</taxon>
        <taxon>Streptophyta</taxon>
        <taxon>Embryophyta</taxon>
        <taxon>Tracheophyta</taxon>
        <taxon>Spermatophyta</taxon>
        <taxon>Magnoliopsida</taxon>
        <taxon>eudicotyledons</taxon>
        <taxon>Gunneridae</taxon>
        <taxon>Pentapetalae</taxon>
        <taxon>asterids</taxon>
        <taxon>lamiids</taxon>
        <taxon>Lamiales</taxon>
        <taxon>Orobanchaceae</taxon>
        <taxon>Buchnereae</taxon>
        <taxon>Striga</taxon>
    </lineage>
</organism>